<name>A0A2U0SG46_9SPHN</name>
<evidence type="ECO:0000256" key="3">
    <source>
        <dbReference type="ARBA" id="ARBA00023125"/>
    </source>
</evidence>
<keyword evidence="3" id="KW-0238">DNA-binding</keyword>
<protein>
    <submittedName>
        <fullName evidence="7">LysR family transcriptional regulator</fullName>
    </submittedName>
</protein>
<dbReference type="Proteomes" id="UP000245890">
    <property type="component" value="Unassembled WGS sequence"/>
</dbReference>
<evidence type="ECO:0000259" key="6">
    <source>
        <dbReference type="PROSITE" id="PS50931"/>
    </source>
</evidence>
<feature type="domain" description="HTH lysR-type" evidence="6">
    <location>
        <begin position="1"/>
        <end position="58"/>
    </location>
</feature>
<dbReference type="GO" id="GO:0003700">
    <property type="term" value="F:DNA-binding transcription factor activity"/>
    <property type="evidence" value="ECO:0007669"/>
    <property type="project" value="InterPro"/>
</dbReference>
<dbReference type="SUPFAM" id="SSF53850">
    <property type="entry name" value="Periplasmic binding protein-like II"/>
    <property type="match status" value="1"/>
</dbReference>
<reference evidence="7 8" key="1">
    <citation type="submission" date="2018-05" db="EMBL/GenBank/DDBJ databases">
        <title>Description of Sphingomonas pokkalii sp nov, isolated from the rhizosphere of saline tolerant pokkali rice and its draft genome analysis.</title>
        <authorList>
            <person name="Menon R."/>
            <person name="Kumari S."/>
            <person name="Rameshkumar N."/>
        </authorList>
    </citation>
    <scope>NUCLEOTIDE SEQUENCE [LARGE SCALE GENOMIC DNA]</scope>
    <source>
        <strain evidence="7 8">L3B27</strain>
    </source>
</reference>
<dbReference type="SUPFAM" id="SSF46785">
    <property type="entry name" value="Winged helix' DNA-binding domain"/>
    <property type="match status" value="1"/>
</dbReference>
<dbReference type="InterPro" id="IPR058163">
    <property type="entry name" value="LysR-type_TF_proteobact-type"/>
</dbReference>
<comment type="similarity">
    <text evidence="1">Belongs to the LysR transcriptional regulatory family.</text>
</comment>
<accession>A0A2U0SG46</accession>
<organism evidence="7 8">
    <name type="scientific">Sphingomonas pokkalii</name>
    <dbReference type="NCBI Taxonomy" id="2175090"/>
    <lineage>
        <taxon>Bacteria</taxon>
        <taxon>Pseudomonadati</taxon>
        <taxon>Pseudomonadota</taxon>
        <taxon>Alphaproteobacteria</taxon>
        <taxon>Sphingomonadales</taxon>
        <taxon>Sphingomonadaceae</taxon>
        <taxon>Sphingomonas</taxon>
    </lineage>
</organism>
<dbReference type="PROSITE" id="PS50931">
    <property type="entry name" value="HTH_LYSR"/>
    <property type="match status" value="1"/>
</dbReference>
<keyword evidence="4" id="KW-0804">Transcription</keyword>
<dbReference type="InterPro" id="IPR036390">
    <property type="entry name" value="WH_DNA-bd_sf"/>
</dbReference>
<evidence type="ECO:0000256" key="5">
    <source>
        <dbReference type="SAM" id="MobiDB-lite"/>
    </source>
</evidence>
<comment type="caution">
    <text evidence="7">The sequence shown here is derived from an EMBL/GenBank/DDBJ whole genome shotgun (WGS) entry which is preliminary data.</text>
</comment>
<keyword evidence="8" id="KW-1185">Reference proteome</keyword>
<dbReference type="GO" id="GO:0043565">
    <property type="term" value="F:sequence-specific DNA binding"/>
    <property type="evidence" value="ECO:0007669"/>
    <property type="project" value="TreeGrafter"/>
</dbReference>
<dbReference type="Pfam" id="PF03466">
    <property type="entry name" value="LysR_substrate"/>
    <property type="match status" value="1"/>
</dbReference>
<dbReference type="Gene3D" id="1.10.10.10">
    <property type="entry name" value="Winged helix-like DNA-binding domain superfamily/Winged helix DNA-binding domain"/>
    <property type="match status" value="1"/>
</dbReference>
<proteinExistence type="inferred from homology"/>
<evidence type="ECO:0000256" key="1">
    <source>
        <dbReference type="ARBA" id="ARBA00009437"/>
    </source>
</evidence>
<gene>
    <name evidence="7" type="ORF">DD559_14270</name>
</gene>
<dbReference type="Pfam" id="PF00126">
    <property type="entry name" value="HTH_1"/>
    <property type="match status" value="1"/>
</dbReference>
<evidence type="ECO:0000256" key="4">
    <source>
        <dbReference type="ARBA" id="ARBA00023163"/>
    </source>
</evidence>
<evidence type="ECO:0000313" key="8">
    <source>
        <dbReference type="Proteomes" id="UP000245890"/>
    </source>
</evidence>
<dbReference type="AlphaFoldDB" id="A0A2U0SG46"/>
<dbReference type="EMBL" id="QENQ01000001">
    <property type="protein sequence ID" value="PVX30360.1"/>
    <property type="molecule type" value="Genomic_DNA"/>
</dbReference>
<dbReference type="PANTHER" id="PTHR30537">
    <property type="entry name" value="HTH-TYPE TRANSCRIPTIONAL REGULATOR"/>
    <property type="match status" value="1"/>
</dbReference>
<feature type="region of interest" description="Disordered" evidence="5">
    <location>
        <begin position="291"/>
        <end position="318"/>
    </location>
</feature>
<dbReference type="GO" id="GO:0006351">
    <property type="term" value="P:DNA-templated transcription"/>
    <property type="evidence" value="ECO:0007669"/>
    <property type="project" value="TreeGrafter"/>
</dbReference>
<dbReference type="OrthoDB" id="9787460at2"/>
<dbReference type="RefSeq" id="WP_116469772.1">
    <property type="nucleotide sequence ID" value="NZ_QENQ01000001.1"/>
</dbReference>
<evidence type="ECO:0000313" key="7">
    <source>
        <dbReference type="EMBL" id="PVX30360.1"/>
    </source>
</evidence>
<dbReference type="InterPro" id="IPR036388">
    <property type="entry name" value="WH-like_DNA-bd_sf"/>
</dbReference>
<dbReference type="PANTHER" id="PTHR30537:SF3">
    <property type="entry name" value="TRANSCRIPTIONAL REGULATORY PROTEIN"/>
    <property type="match status" value="1"/>
</dbReference>
<dbReference type="InterPro" id="IPR005119">
    <property type="entry name" value="LysR_subst-bd"/>
</dbReference>
<keyword evidence="2" id="KW-0805">Transcription regulation</keyword>
<dbReference type="InterPro" id="IPR000847">
    <property type="entry name" value="LysR_HTH_N"/>
</dbReference>
<sequence>MNWDDLRIFLAVARAQRLSRAAATLEMDATTVSRRLRKLETTLALRLFEHAPTGHMLTEDGQRLLDQVERMEAEALDIAGTQPNGMGLAGTLRVSASEGFGTRIIAPRLQGFTSRFPNIQIDLIASSGFLSPSRREVDVAVMLARPRAGPLVASKLTDYALGLYATRAYLAAAPPLRQPADLLGHRMTGYVGDQIYAPELRYLAEIDRRLAPQVRSTSINAQAEMIAGGHVCGILPCFIGDAMPGLERLLRDTIDIQRSFWLVVPRDLRGLPRIDRFLGWLVEEMQPLRHAMHGTSQTPAAPSRRVLPRSIPGDSEST</sequence>
<evidence type="ECO:0000256" key="2">
    <source>
        <dbReference type="ARBA" id="ARBA00023015"/>
    </source>
</evidence>
<dbReference type="Gene3D" id="3.40.190.290">
    <property type="match status" value="1"/>
</dbReference>